<dbReference type="Pfam" id="PF26148">
    <property type="entry name" value="VPS18_RING_C"/>
    <property type="match status" value="1"/>
</dbReference>
<dbReference type="OrthoDB" id="1845386at2759"/>
<dbReference type="Proteomes" id="UP000777482">
    <property type="component" value="Unassembled WGS sequence"/>
</dbReference>
<dbReference type="Pfam" id="PF05131">
    <property type="entry name" value="Pep3_Vps18"/>
    <property type="match status" value="1"/>
</dbReference>
<dbReference type="PANTHER" id="PTHR23323:SF26">
    <property type="entry name" value="VACUOLAR PROTEIN SORTING-ASSOCIATED PROTEIN 18 HOMOLOG"/>
    <property type="match status" value="1"/>
</dbReference>
<organism evidence="12 13">
    <name type="scientific">Rhodotorula mucilaginosa</name>
    <name type="common">Yeast</name>
    <name type="synonym">Rhodotorula rubra</name>
    <dbReference type="NCBI Taxonomy" id="5537"/>
    <lineage>
        <taxon>Eukaryota</taxon>
        <taxon>Fungi</taxon>
        <taxon>Dikarya</taxon>
        <taxon>Basidiomycota</taxon>
        <taxon>Pucciniomycotina</taxon>
        <taxon>Microbotryomycetes</taxon>
        <taxon>Sporidiobolales</taxon>
        <taxon>Sporidiobolaceae</taxon>
        <taxon>Rhodotorula</taxon>
    </lineage>
</organism>
<keyword evidence="4" id="KW-0862">Zinc</keyword>
<evidence type="ECO:0000256" key="9">
    <source>
        <dbReference type="SAM" id="MobiDB-lite"/>
    </source>
</evidence>
<comment type="similarity">
    <text evidence="1">Belongs to the VPS18 family.</text>
</comment>
<evidence type="ECO:0000256" key="7">
    <source>
        <dbReference type="PROSITE-ProRule" id="PRU01006"/>
    </source>
</evidence>
<gene>
    <name evidence="12" type="ORF">C6P46_003808</name>
</gene>
<keyword evidence="3" id="KW-0863">Zinc-finger</keyword>
<dbReference type="AlphaFoldDB" id="A0A9P7B735"/>
<dbReference type="GO" id="GO:0030674">
    <property type="term" value="F:protein-macromolecule adaptor activity"/>
    <property type="evidence" value="ECO:0007669"/>
    <property type="project" value="TreeGrafter"/>
</dbReference>
<feature type="coiled-coil region" evidence="8">
    <location>
        <begin position="916"/>
        <end position="957"/>
    </location>
</feature>
<feature type="domain" description="Pep3/Vps18 beta-propeller" evidence="10">
    <location>
        <begin position="38"/>
        <end position="468"/>
    </location>
</feature>
<dbReference type="GO" id="GO:0007032">
    <property type="term" value="P:endosome organization"/>
    <property type="evidence" value="ECO:0007669"/>
    <property type="project" value="TreeGrafter"/>
</dbReference>
<feature type="compositionally biased region" description="Polar residues" evidence="9">
    <location>
        <begin position="1106"/>
        <end position="1124"/>
    </location>
</feature>
<accession>A0A9P7B735</accession>
<dbReference type="GO" id="GO:0006904">
    <property type="term" value="P:vesicle docking involved in exocytosis"/>
    <property type="evidence" value="ECO:0007669"/>
    <property type="project" value="TreeGrafter"/>
</dbReference>
<dbReference type="GO" id="GO:0005768">
    <property type="term" value="C:endosome"/>
    <property type="evidence" value="ECO:0007669"/>
    <property type="project" value="TreeGrafter"/>
</dbReference>
<evidence type="ECO:0000256" key="1">
    <source>
        <dbReference type="ARBA" id="ARBA00010454"/>
    </source>
</evidence>
<protein>
    <recommendedName>
        <fullName evidence="14">Pep3/Vps18/deep orange domain-containing protein</fullName>
    </recommendedName>
</protein>
<name>A0A9P7B735_RHOMI</name>
<evidence type="ECO:0000256" key="4">
    <source>
        <dbReference type="ARBA" id="ARBA00022833"/>
    </source>
</evidence>
<feature type="domain" description="Pep3/Vps18 RING C-terminal" evidence="11">
    <location>
        <begin position="961"/>
        <end position="1016"/>
    </location>
</feature>
<dbReference type="InterPro" id="IPR058919">
    <property type="entry name" value="Pep3/Vps18_RING_C"/>
</dbReference>
<evidence type="ECO:0000256" key="8">
    <source>
        <dbReference type="SAM" id="Coils"/>
    </source>
</evidence>
<keyword evidence="5" id="KW-0472">Membrane</keyword>
<keyword evidence="2" id="KW-0479">Metal-binding</keyword>
<dbReference type="InterPro" id="IPR000547">
    <property type="entry name" value="Clathrin_H-chain/VPS_repeat"/>
</dbReference>
<keyword evidence="13" id="KW-1185">Reference proteome</keyword>
<evidence type="ECO:0000259" key="11">
    <source>
        <dbReference type="Pfam" id="PF26148"/>
    </source>
</evidence>
<dbReference type="PANTHER" id="PTHR23323">
    <property type="entry name" value="VACUOLAR PROTEIN SORTING-ASSOCIATED PROTEIN"/>
    <property type="match status" value="1"/>
</dbReference>
<dbReference type="GO" id="GO:0006886">
    <property type="term" value="P:intracellular protein transport"/>
    <property type="evidence" value="ECO:0007669"/>
    <property type="project" value="UniProtKB-UniRule"/>
</dbReference>
<dbReference type="CDD" id="cd16462">
    <property type="entry name" value="RING-H2_Pep3p-like"/>
    <property type="match status" value="1"/>
</dbReference>
<dbReference type="GO" id="GO:0030897">
    <property type="term" value="C:HOPS complex"/>
    <property type="evidence" value="ECO:0007669"/>
    <property type="project" value="TreeGrafter"/>
</dbReference>
<evidence type="ECO:0000256" key="2">
    <source>
        <dbReference type="ARBA" id="ARBA00022723"/>
    </source>
</evidence>
<evidence type="ECO:0000259" key="10">
    <source>
        <dbReference type="Pfam" id="PF05131"/>
    </source>
</evidence>
<evidence type="ECO:0000256" key="5">
    <source>
        <dbReference type="ARBA" id="ARBA00023136"/>
    </source>
</evidence>
<dbReference type="SUPFAM" id="SSF57850">
    <property type="entry name" value="RING/U-box"/>
    <property type="match status" value="1"/>
</dbReference>
<dbReference type="GO" id="GO:0008270">
    <property type="term" value="F:zinc ion binding"/>
    <property type="evidence" value="ECO:0007669"/>
    <property type="project" value="UniProtKB-KW"/>
</dbReference>
<sequence length="1177" mass="130136">MDDFVSSHEDRRSLAVPVHGFEDGAVYDAEHSEEADTPIFSLGQVQFTLPSALFSLSCANNVLVLAVTGSAPSRTAAPAPPTSHPQLIRIDLAHPTEVETIEIPLAQPQAHGRNTPAPAPPSLHKVHVDPSGRHVLVSTSSGENFYLYVGVLPANLASSNASPARKVRPLPRLKGAIVDSVAWSPSSFASPSASTSFSTREILLGTTTGQILETTLVDPALASDAGGFSLPVPGRAPSPERYVKQLLTLPERQSIVGLRYEIWNTRRLAVVAATTTKVYQYVGDGATLGNQKHSRDDDPGLLETVLHLYASGDVRPKMLELPSDSTRSELHFCAPARTDGKEGLARPKSMAWMTGPGVYHGNLVFPPPSSDLQPGDAVIDSASLIPYPLDSSGTFSAEEQPLSMALTEHHFVLLYSDKICAVDILTDKVVYRETLDFPDGSRPVRLSTDALRKTCWMHTETSIFELVIRDEDRDVWKVYLARQNWDQAKRSAKVSPLCWPDSRSADESDILSATIQTQRQRDTVLAAEADAYFAAGRFIQAAQAYAQSSKGFEEVVLRFVDKNERDALRVFLVAKLERLKKSDLTQRMMLATWLVELYLAKINHLEDRAAAERASEDADNLVVERTIVEEDMRHFISTYKDNLDRRTTYELLDRHGRDELTMYFASVVGDHERIVRHHIAQQEWTQALQALGRQESPDLYYPFASVLLKHAPKETVDSFMRQPQLDPRRLMPAVTTPRSRSGTKSSSSAHTQLIRYLEHVILAQHNTDTAVHNTLVTLYATSPSSDESAFVRFLETAPADPQTGDPYYDLDYALRVSRAHKRVQACVVIYSKMALFESSVNLALEHDDLDLAKICADKPEDDDLLRKKLWLKIAKHVVGQKNDIKTAMHFLESTNLLKIEDILPFFPDFVVIDDFKEEICSALEDYSAHIERLKEDMTEATRSAEAIKADIAELDNRFVVVEAGEKCGVCRQQLLTRQFYVFPCQHCFHADCLIQEVTKSLSPTQLRRMLDLQARLAPSATLSSNALSSKSSKRPLGILDDTSAQGLKLAAASVQAVDQLRKLVLPDALLSAIGGAIPLPSGGGAAITNTMRSLGNGLATPLGAAKSNSNNGRRNPRQNGSLDQSAHRELSAREKREEEEKEQWRKQLDDLIASECVLCEGAIDAIDRGFVEEGESM</sequence>
<proteinExistence type="inferred from homology"/>
<evidence type="ECO:0000313" key="13">
    <source>
        <dbReference type="Proteomes" id="UP000777482"/>
    </source>
</evidence>
<dbReference type="PROSITE" id="PS50236">
    <property type="entry name" value="CHCR"/>
    <property type="match status" value="1"/>
</dbReference>
<evidence type="ECO:0000313" key="12">
    <source>
        <dbReference type="EMBL" id="KAG0661706.1"/>
    </source>
</evidence>
<evidence type="ECO:0000256" key="6">
    <source>
        <dbReference type="ARBA" id="ARBA00029433"/>
    </source>
</evidence>
<keyword evidence="8" id="KW-0175">Coiled coil</keyword>
<reference evidence="12 13" key="1">
    <citation type="submission" date="2020-11" db="EMBL/GenBank/DDBJ databases">
        <title>Kefir isolates.</title>
        <authorList>
            <person name="Marcisauskas S."/>
            <person name="Kim Y."/>
            <person name="Blasche S."/>
        </authorList>
    </citation>
    <scope>NUCLEOTIDE SEQUENCE [LARGE SCALE GENOMIC DNA]</scope>
    <source>
        <strain evidence="12 13">KR</strain>
    </source>
</reference>
<feature type="repeat" description="CHCR" evidence="7">
    <location>
        <begin position="722"/>
        <end position="886"/>
    </location>
</feature>
<dbReference type="GO" id="GO:0007033">
    <property type="term" value="P:vacuole organization"/>
    <property type="evidence" value="ECO:0007669"/>
    <property type="project" value="TreeGrafter"/>
</dbReference>
<feature type="region of interest" description="Disordered" evidence="9">
    <location>
        <begin position="1098"/>
        <end position="1145"/>
    </location>
</feature>
<dbReference type="EMBL" id="PUHQ01000032">
    <property type="protein sequence ID" value="KAG0661706.1"/>
    <property type="molecule type" value="Genomic_DNA"/>
</dbReference>
<feature type="compositionally biased region" description="Basic and acidic residues" evidence="9">
    <location>
        <begin position="1125"/>
        <end position="1145"/>
    </location>
</feature>
<comment type="caution">
    <text evidence="12">The sequence shown here is derived from an EMBL/GenBank/DDBJ whole genome shotgun (WGS) entry which is preliminary data.</text>
</comment>
<dbReference type="InterPro" id="IPR007810">
    <property type="entry name" value="Pep3/Vps18_beta-prop"/>
</dbReference>
<comment type="subcellular location">
    <subcellularLocation>
        <location evidence="6">Endomembrane system</location>
        <topology evidence="6">Peripheral membrane protein</topology>
        <orientation evidence="6">Cytoplasmic side</orientation>
    </subcellularLocation>
</comment>
<evidence type="ECO:0008006" key="14">
    <source>
        <dbReference type="Google" id="ProtNLM"/>
    </source>
</evidence>
<dbReference type="GO" id="GO:0048284">
    <property type="term" value="P:organelle fusion"/>
    <property type="evidence" value="ECO:0007669"/>
    <property type="project" value="TreeGrafter"/>
</dbReference>
<evidence type="ECO:0000256" key="3">
    <source>
        <dbReference type="ARBA" id="ARBA00022771"/>
    </source>
</evidence>